<dbReference type="EC" id="2.7.13.3" evidence="2"/>
<sequence length="662" mass="75922">MKKSCFLVLLFIPVFLFSQKKSTVEEKLRYLESMKEDTSKVNQLNKTALYFSNSDTAKAFFYNKKAIQLAKKLDWKEGMASSNYCLGTIYNAQFNYNKALYFFNQSLQTSIQKNRSKALQSIGEVYLLTSNFSKALEYSYQALKIDEAIGNKKGIAKIYANLGSINYGFQQYSKALNYYNKAAKLYGEFENNKELAIVNRNIAGVYNSLTQYDKALLYYDKAFILCKKAGDKSLQTRLLSDISLVHFYLKNYDKALDYCYMSLNSIPKGTQDKQTAAFSHGVLGDTYIEKAKSKNNNRVLLDSAIYNLNKAVKLHQELNNSRDLAYDFSSITQVYKLKGDFKKALESYEIAMVYEDSVFNFNNKETIKNLEDQRTIELRNREIKIKKLQLDAKEKQKWMLISGLVLLGVIGGLLFYQSSNRRKVNKKLQSLNLDLEKKNTELDEANKIKARFFSILNHDLRSPVYNLIHFLHLQKENPELLDEEMKSTIEKKTVSSAENLLTSMEDMLLWSKSQMENFKPQPKKILISTLFEDTAKHFAGEEKIKLTFENPDNIEITTDEDYLKTIIRNLTGNALKALDKTENPSIVWKAWKQNNITYLSVTDNGPGASQEKLKALYDDKEVVGIKTGLGLHLIRDLAKAIYCTITVDSKIDIGTTFTLTIP</sequence>
<accession>A0A7Y3R6J4</accession>
<keyword evidence="7" id="KW-0802">TPR repeat</keyword>
<protein>
    <recommendedName>
        <fullName evidence="2">histidine kinase</fullName>
        <ecNumber evidence="2">2.7.13.3</ecNumber>
    </recommendedName>
</protein>
<dbReference type="InterPro" id="IPR036097">
    <property type="entry name" value="HisK_dim/P_sf"/>
</dbReference>
<evidence type="ECO:0000256" key="4">
    <source>
        <dbReference type="ARBA" id="ARBA00022679"/>
    </source>
</evidence>
<keyword evidence="3" id="KW-0597">Phosphoprotein</keyword>
<dbReference type="SMART" id="SM00028">
    <property type="entry name" value="TPR"/>
    <property type="match status" value="6"/>
</dbReference>
<keyword evidence="9" id="KW-0812">Transmembrane</keyword>
<keyword evidence="5 11" id="KW-0418">Kinase</keyword>
<feature type="domain" description="Histidine kinase" evidence="10">
    <location>
        <begin position="455"/>
        <end position="662"/>
    </location>
</feature>
<keyword evidence="6" id="KW-0902">Two-component regulatory system</keyword>
<dbReference type="CDD" id="cd00082">
    <property type="entry name" value="HisKA"/>
    <property type="match status" value="1"/>
</dbReference>
<evidence type="ECO:0000313" key="11">
    <source>
        <dbReference type="EMBL" id="NNT70736.1"/>
    </source>
</evidence>
<keyword evidence="4" id="KW-0808">Transferase</keyword>
<dbReference type="Pfam" id="PF13424">
    <property type="entry name" value="TPR_12"/>
    <property type="match status" value="2"/>
</dbReference>
<keyword evidence="8" id="KW-0175">Coiled coil</keyword>
<dbReference type="InterPro" id="IPR004358">
    <property type="entry name" value="Sig_transdc_His_kin-like_C"/>
</dbReference>
<evidence type="ECO:0000256" key="1">
    <source>
        <dbReference type="ARBA" id="ARBA00000085"/>
    </source>
</evidence>
<evidence type="ECO:0000313" key="12">
    <source>
        <dbReference type="Proteomes" id="UP000536509"/>
    </source>
</evidence>
<organism evidence="11 12">
    <name type="scientific">Flavobacterium rivulicola</name>
    <dbReference type="NCBI Taxonomy" id="2732161"/>
    <lineage>
        <taxon>Bacteria</taxon>
        <taxon>Pseudomonadati</taxon>
        <taxon>Bacteroidota</taxon>
        <taxon>Flavobacteriia</taxon>
        <taxon>Flavobacteriales</taxon>
        <taxon>Flavobacteriaceae</taxon>
        <taxon>Flavobacterium</taxon>
    </lineage>
</organism>
<dbReference type="EMBL" id="JABEVX010000001">
    <property type="protein sequence ID" value="NNT70736.1"/>
    <property type="molecule type" value="Genomic_DNA"/>
</dbReference>
<dbReference type="InterPro" id="IPR050736">
    <property type="entry name" value="Sensor_HK_Regulatory"/>
</dbReference>
<dbReference type="SUPFAM" id="SSF47384">
    <property type="entry name" value="Homodimeric domain of signal transducing histidine kinase"/>
    <property type="match status" value="1"/>
</dbReference>
<dbReference type="InterPro" id="IPR005467">
    <property type="entry name" value="His_kinase_dom"/>
</dbReference>
<evidence type="ECO:0000256" key="8">
    <source>
        <dbReference type="SAM" id="Coils"/>
    </source>
</evidence>
<dbReference type="GO" id="GO:0000155">
    <property type="term" value="F:phosphorelay sensor kinase activity"/>
    <property type="evidence" value="ECO:0007669"/>
    <property type="project" value="InterPro"/>
</dbReference>
<dbReference type="InterPro" id="IPR011990">
    <property type="entry name" value="TPR-like_helical_dom_sf"/>
</dbReference>
<feature type="repeat" description="TPR" evidence="7">
    <location>
        <begin position="116"/>
        <end position="149"/>
    </location>
</feature>
<dbReference type="AlphaFoldDB" id="A0A7Y3R6J4"/>
<dbReference type="Pfam" id="PF02518">
    <property type="entry name" value="HATPase_c"/>
    <property type="match status" value="1"/>
</dbReference>
<evidence type="ECO:0000256" key="9">
    <source>
        <dbReference type="SAM" id="Phobius"/>
    </source>
</evidence>
<dbReference type="PROSITE" id="PS50005">
    <property type="entry name" value="TPR"/>
    <property type="match status" value="2"/>
</dbReference>
<dbReference type="Gene3D" id="1.25.40.10">
    <property type="entry name" value="Tetratricopeptide repeat domain"/>
    <property type="match status" value="3"/>
</dbReference>
<evidence type="ECO:0000256" key="6">
    <source>
        <dbReference type="ARBA" id="ARBA00023012"/>
    </source>
</evidence>
<evidence type="ECO:0000256" key="5">
    <source>
        <dbReference type="ARBA" id="ARBA00022777"/>
    </source>
</evidence>
<dbReference type="InterPro" id="IPR003661">
    <property type="entry name" value="HisK_dim/P_dom"/>
</dbReference>
<dbReference type="PRINTS" id="PR00344">
    <property type="entry name" value="BCTRLSENSOR"/>
</dbReference>
<dbReference type="Gene3D" id="1.10.287.130">
    <property type="match status" value="1"/>
</dbReference>
<dbReference type="SMART" id="SM00387">
    <property type="entry name" value="HATPase_c"/>
    <property type="match status" value="1"/>
</dbReference>
<dbReference type="Proteomes" id="UP000536509">
    <property type="component" value="Unassembled WGS sequence"/>
</dbReference>
<comment type="caution">
    <text evidence="11">The sequence shown here is derived from an EMBL/GenBank/DDBJ whole genome shotgun (WGS) entry which is preliminary data.</text>
</comment>
<keyword evidence="9" id="KW-0472">Membrane</keyword>
<evidence type="ECO:0000256" key="3">
    <source>
        <dbReference type="ARBA" id="ARBA00022553"/>
    </source>
</evidence>
<dbReference type="InterPro" id="IPR036890">
    <property type="entry name" value="HATPase_C_sf"/>
</dbReference>
<dbReference type="InterPro" id="IPR003594">
    <property type="entry name" value="HATPase_dom"/>
</dbReference>
<dbReference type="PROSITE" id="PS50109">
    <property type="entry name" value="HIS_KIN"/>
    <property type="match status" value="1"/>
</dbReference>
<comment type="catalytic activity">
    <reaction evidence="1">
        <text>ATP + protein L-histidine = ADP + protein N-phospho-L-histidine.</text>
        <dbReference type="EC" id="2.7.13.3"/>
    </reaction>
</comment>
<name>A0A7Y3R6J4_9FLAO</name>
<dbReference type="SUPFAM" id="SSF48452">
    <property type="entry name" value="TPR-like"/>
    <property type="match status" value="2"/>
</dbReference>
<dbReference type="PANTHER" id="PTHR43711:SF31">
    <property type="entry name" value="HISTIDINE KINASE"/>
    <property type="match status" value="1"/>
</dbReference>
<dbReference type="InterPro" id="IPR019734">
    <property type="entry name" value="TPR_rpt"/>
</dbReference>
<feature type="repeat" description="TPR" evidence="7">
    <location>
        <begin position="156"/>
        <end position="189"/>
    </location>
</feature>
<gene>
    <name evidence="11" type="ORF">HKT18_00775</name>
</gene>
<dbReference type="PANTHER" id="PTHR43711">
    <property type="entry name" value="TWO-COMPONENT HISTIDINE KINASE"/>
    <property type="match status" value="1"/>
</dbReference>
<keyword evidence="12" id="KW-1185">Reference proteome</keyword>
<dbReference type="Gene3D" id="3.30.565.10">
    <property type="entry name" value="Histidine kinase-like ATPase, C-terminal domain"/>
    <property type="match status" value="1"/>
</dbReference>
<evidence type="ECO:0000256" key="2">
    <source>
        <dbReference type="ARBA" id="ARBA00012438"/>
    </source>
</evidence>
<evidence type="ECO:0000259" key="10">
    <source>
        <dbReference type="PROSITE" id="PS50109"/>
    </source>
</evidence>
<dbReference type="RefSeq" id="WP_171220950.1">
    <property type="nucleotide sequence ID" value="NZ_CP121446.1"/>
</dbReference>
<reference evidence="11 12" key="1">
    <citation type="submission" date="2020-05" db="EMBL/GenBank/DDBJ databases">
        <title>Draft genome of Flavobacterium sp. IMCC34852.</title>
        <authorList>
            <person name="Song J."/>
            <person name="Cho J.-C."/>
        </authorList>
    </citation>
    <scope>NUCLEOTIDE SEQUENCE [LARGE SCALE GENOMIC DNA]</scope>
    <source>
        <strain evidence="11 12">IMCC34852</strain>
    </source>
</reference>
<keyword evidence="9" id="KW-1133">Transmembrane helix</keyword>
<dbReference type="SUPFAM" id="SSF55874">
    <property type="entry name" value="ATPase domain of HSP90 chaperone/DNA topoisomerase II/histidine kinase"/>
    <property type="match status" value="1"/>
</dbReference>
<feature type="transmembrane region" description="Helical" evidence="9">
    <location>
        <begin position="398"/>
        <end position="416"/>
    </location>
</feature>
<proteinExistence type="predicted"/>
<evidence type="ECO:0000256" key="7">
    <source>
        <dbReference type="PROSITE-ProRule" id="PRU00339"/>
    </source>
</evidence>
<feature type="coiled-coil region" evidence="8">
    <location>
        <begin position="421"/>
        <end position="448"/>
    </location>
</feature>